<dbReference type="EMBL" id="MU003715">
    <property type="protein sequence ID" value="KAF2804051.1"/>
    <property type="molecule type" value="Genomic_DNA"/>
</dbReference>
<feature type="region of interest" description="Disordered" evidence="1">
    <location>
        <begin position="331"/>
        <end position="363"/>
    </location>
</feature>
<reference evidence="2 4" key="1">
    <citation type="journal article" date="2020" name="Stud. Mycol.">
        <title>101 Dothideomycetes genomes: a test case for predicting lifestyles and emergence of pathogens.</title>
        <authorList>
            <person name="Haridas S."/>
            <person name="Albert R."/>
            <person name="Binder M."/>
            <person name="Bloem J."/>
            <person name="Labutti K."/>
            <person name="Salamov A."/>
            <person name="Andreopoulos B."/>
            <person name="Baker S."/>
            <person name="Barry K."/>
            <person name="Bills G."/>
            <person name="Bluhm B."/>
            <person name="Cannon C."/>
            <person name="Castanera R."/>
            <person name="Culley D."/>
            <person name="Daum C."/>
            <person name="Ezra D."/>
            <person name="Gonzalez J."/>
            <person name="Henrissat B."/>
            <person name="Kuo A."/>
            <person name="Liang C."/>
            <person name="Lipzen A."/>
            <person name="Lutzoni F."/>
            <person name="Magnuson J."/>
            <person name="Mondo S."/>
            <person name="Nolan M."/>
            <person name="Ohm R."/>
            <person name="Pangilinan J."/>
            <person name="Park H.-J."/>
            <person name="Ramirez L."/>
            <person name="Alfaro M."/>
            <person name="Sun H."/>
            <person name="Tritt A."/>
            <person name="Yoshinaga Y."/>
            <person name="Zwiers L.-H."/>
            <person name="Turgeon B."/>
            <person name="Goodwin S."/>
            <person name="Spatafora J."/>
            <person name="Crous P."/>
            <person name="Grigoriev I."/>
        </authorList>
    </citation>
    <scope>NUCLEOTIDE SEQUENCE</scope>
    <source>
        <strain evidence="2 4">CBS 304.34</strain>
    </source>
</reference>
<organism evidence="2">
    <name type="scientific">Mytilinidion resinicola</name>
    <dbReference type="NCBI Taxonomy" id="574789"/>
    <lineage>
        <taxon>Eukaryota</taxon>
        <taxon>Fungi</taxon>
        <taxon>Dikarya</taxon>
        <taxon>Ascomycota</taxon>
        <taxon>Pezizomycotina</taxon>
        <taxon>Dothideomycetes</taxon>
        <taxon>Pleosporomycetidae</taxon>
        <taxon>Mytilinidiales</taxon>
        <taxon>Mytilinidiaceae</taxon>
        <taxon>Mytilinidion</taxon>
    </lineage>
</organism>
<name>A0A6A6Y5C9_9PEZI</name>
<evidence type="ECO:0000313" key="2">
    <source>
        <dbReference type="EMBL" id="KAF2804051.1"/>
    </source>
</evidence>
<sequence length="463" mass="52094">MECPYYPQTPPLSAQSYGRSLFDSPFSDYGTEASQSPDVSLSPAQNLILNRLTLIGHQILRKDISKERMRWLSERIDAVESVVHAPETQSRSELEDSALFVDTDDEEEMDIATGLGLSGNTLYDSKDAKKQDRKDNGVEEELNSRTEWEEGTTLGDVEADHNLDDVFYTPIKKSFPRLSRPPPASASAGEGTVDEILATIGEVCMRHEETKYLNSLMLEELDVANAENTTLRNINDKLVLDLHLDYSELLFLKIQLQTIETHALPLEDEDSEFSFVRAIERLELDWRDVEKRFANRMETHGQDKSAEELRAGLPKGLKEVLREIRDDAPLAASRARSESPIRSREHLLERLSRASTRSNSRMRGDSIASANSIVDIANSVVDSTLETVESVEEADIDEAADCHEATDSHEGDEDEEEEEHDEQDEQDEQEIARPAIGFWDALARAAGIVDYYDLLSDNDDTET</sequence>
<feature type="compositionally biased region" description="Acidic residues" evidence="1">
    <location>
        <begin position="410"/>
        <end position="429"/>
    </location>
</feature>
<reference evidence="4" key="2">
    <citation type="submission" date="2020-04" db="EMBL/GenBank/DDBJ databases">
        <authorList>
            <consortium name="NCBI Genome Project"/>
        </authorList>
    </citation>
    <scope>NUCLEOTIDE SEQUENCE</scope>
    <source>
        <strain evidence="4">CBS 304.34</strain>
    </source>
</reference>
<feature type="region of interest" description="Disordered" evidence="1">
    <location>
        <begin position="127"/>
        <end position="150"/>
    </location>
</feature>
<dbReference type="GeneID" id="54463326"/>
<reference evidence="4" key="3">
    <citation type="submission" date="2025-04" db="UniProtKB">
        <authorList>
            <consortium name="RefSeq"/>
        </authorList>
    </citation>
    <scope>IDENTIFICATION</scope>
    <source>
        <strain evidence="4">CBS 304.34</strain>
    </source>
</reference>
<dbReference type="RefSeq" id="XP_033571015.1">
    <property type="nucleotide sequence ID" value="XM_033722433.1"/>
</dbReference>
<feature type="compositionally biased region" description="Basic and acidic residues" evidence="1">
    <location>
        <begin position="127"/>
        <end position="148"/>
    </location>
</feature>
<feature type="compositionally biased region" description="Basic and acidic residues" evidence="1">
    <location>
        <begin position="400"/>
        <end position="409"/>
    </location>
</feature>
<feature type="region of interest" description="Disordered" evidence="1">
    <location>
        <begin position="392"/>
        <end position="434"/>
    </location>
</feature>
<feature type="compositionally biased region" description="Basic and acidic residues" evidence="1">
    <location>
        <begin position="335"/>
        <end position="352"/>
    </location>
</feature>
<evidence type="ECO:0000256" key="1">
    <source>
        <dbReference type="SAM" id="MobiDB-lite"/>
    </source>
</evidence>
<accession>A0A6A6Y5C9</accession>
<gene>
    <name evidence="2 4" type="ORF">BDZ99DRAFT_481621</name>
</gene>
<dbReference type="OrthoDB" id="4448936at2759"/>
<evidence type="ECO:0000313" key="4">
    <source>
        <dbReference type="RefSeq" id="XP_033571015.1"/>
    </source>
</evidence>
<dbReference type="Proteomes" id="UP000504636">
    <property type="component" value="Unplaced"/>
</dbReference>
<keyword evidence="3" id="KW-1185">Reference proteome</keyword>
<proteinExistence type="predicted"/>
<dbReference type="AlphaFoldDB" id="A0A6A6Y5C9"/>
<evidence type="ECO:0000313" key="3">
    <source>
        <dbReference type="Proteomes" id="UP000504636"/>
    </source>
</evidence>
<protein>
    <submittedName>
        <fullName evidence="2 4">Uncharacterized protein</fullName>
    </submittedName>
</protein>